<accession>I6NDM7</accession>
<sequence>MKRRSSCDATMLPQGTLRSNNKVDYHPRLKRHRKCYEGMKTYLIDENSFLYKSFMFPDENCNKLTTHNYLIGGKFHNGDFHDIIQGHDGKTDILVVFYNPHYICLDIVIDILRMSNCVAYIIGVTVKRTGLLDSKYNFPIITSGCQLIRKLKLLDPLGGGIYPLDCVLKFTAAGHFKNIIQLNPCHRKMFENQLSNMLNGNDNDQIDTMVVT</sequence>
<dbReference type="InParanoid" id="I6NDM7"/>
<dbReference type="AlphaFoldDB" id="I6NDM7"/>
<proteinExistence type="predicted"/>
<dbReference type="HOGENOM" id="CLU_1299701_0_0_1"/>
<dbReference type="OMA" id="HYICLDI"/>
<keyword evidence="2" id="KW-1185">Reference proteome</keyword>
<reference evidence="1 2" key="1">
    <citation type="journal article" date="2011" name="G3 (Bethesda)">
        <title>Genome evolution in the Eremothecium clade of the Saccharomyces complex revealed by comparative genomics.</title>
        <authorList>
            <person name="Wendland J."/>
            <person name="Walther A."/>
        </authorList>
    </citation>
    <scope>NUCLEOTIDE SEQUENCE [LARGE SCALE GENOMIC DNA]</scope>
    <source>
        <strain evidence="2">CBS 270.75 / DBVPG 7215 / KCTC 17166 / NRRL Y-17582</strain>
    </source>
</reference>
<dbReference type="eggNOG" id="ENOG502SXJA">
    <property type="taxonomic scope" value="Eukaryota"/>
</dbReference>
<protein>
    <submittedName>
        <fullName evidence="1">Uncharacterized protein</fullName>
    </submittedName>
</protein>
<organism evidence="1 2">
    <name type="scientific">Eremothecium cymbalariae (strain CBS 270.75 / DBVPG 7215 / KCTC 17166 / NRRL Y-17582)</name>
    <name type="common">Yeast</name>
    <dbReference type="NCBI Taxonomy" id="931890"/>
    <lineage>
        <taxon>Eukaryota</taxon>
        <taxon>Fungi</taxon>
        <taxon>Dikarya</taxon>
        <taxon>Ascomycota</taxon>
        <taxon>Saccharomycotina</taxon>
        <taxon>Saccharomycetes</taxon>
        <taxon>Saccharomycetales</taxon>
        <taxon>Saccharomycetaceae</taxon>
        <taxon>Eremothecium</taxon>
    </lineage>
</organism>
<dbReference type="RefSeq" id="XP_003646986.1">
    <property type="nucleotide sequence ID" value="XM_003646938.1"/>
</dbReference>
<evidence type="ECO:0000313" key="1">
    <source>
        <dbReference type="EMBL" id="AET40169.1"/>
    </source>
</evidence>
<dbReference type="EMBL" id="CP002501">
    <property type="protein sequence ID" value="AET40169.1"/>
    <property type="molecule type" value="Genomic_DNA"/>
</dbReference>
<dbReference type="OrthoDB" id="4070284at2759"/>
<name>I6NDM7_ERECY</name>
<gene>
    <name evidence="1" type="ordered locus">Ecym_5415</name>
</gene>
<dbReference type="KEGG" id="erc:Ecym_5415"/>
<dbReference type="GeneID" id="11470802"/>
<dbReference type="Proteomes" id="UP000006790">
    <property type="component" value="Chromosome 5"/>
</dbReference>
<evidence type="ECO:0000313" key="2">
    <source>
        <dbReference type="Proteomes" id="UP000006790"/>
    </source>
</evidence>